<protein>
    <submittedName>
        <fullName evidence="1">Uncharacterized protein</fullName>
    </submittedName>
</protein>
<comment type="caution">
    <text evidence="1">The sequence shown here is derived from an EMBL/GenBank/DDBJ whole genome shotgun (WGS) entry which is preliminary data.</text>
</comment>
<organism evidence="1 2">
    <name type="scientific">Manihot esculenta</name>
    <name type="common">Cassava</name>
    <name type="synonym">Jatropha manihot</name>
    <dbReference type="NCBI Taxonomy" id="3983"/>
    <lineage>
        <taxon>Eukaryota</taxon>
        <taxon>Viridiplantae</taxon>
        <taxon>Streptophyta</taxon>
        <taxon>Embryophyta</taxon>
        <taxon>Tracheophyta</taxon>
        <taxon>Spermatophyta</taxon>
        <taxon>Magnoliopsida</taxon>
        <taxon>eudicotyledons</taxon>
        <taxon>Gunneridae</taxon>
        <taxon>Pentapetalae</taxon>
        <taxon>rosids</taxon>
        <taxon>fabids</taxon>
        <taxon>Malpighiales</taxon>
        <taxon>Euphorbiaceae</taxon>
        <taxon>Crotonoideae</taxon>
        <taxon>Manihoteae</taxon>
        <taxon>Manihot</taxon>
    </lineage>
</organism>
<sequence>MGMVMGMMWSNWSVFFPLFSCRLQIRLIFIFSFGSLGEMGCDLQSEYEHPITEEAFSGCPVSFAGSIQVANLIKLLGKQLPHLFAVSFYEESHYLLTKDKKEGQNTSRPEDQGTFFVLQLQHLITGSWLRLPSYSSSGFPVNNCLLAKTMLSIRNLRHGITALSPTVLLSLIVNNEYHCTEIFRHHIRVSSSQRPVCEFMNSSLTNLYMPIVVFGMWDGLNRQMHSLSTPGRAILVQARDPAKLSMEIEKAIDDHRFNDAWKLFEQHSHMEGLPRKSIVNKLLASFAESFDVCWLEKAHGLVEQAIVESKQKLLEKEPLIYLSFSLAKCGLSIPASTIIRRLIEMELYPPVTAWSAIVGHMSQTAPGAYLAAELILEIGYLFQDGRVDPRKKSNAPLIAMKPNTTSVNIALAGCLLFGKTRKAEQLLDMMPHISIKVNATLLITVAHIYERNGRREELKKLKRHVDEAYSLSDIQFRQFYTCLLTCHLKFGDLESASNMVLKMLQKAKEARNSLAAATLLIRDKSKSSTGQFSQESLNLRYGLEKNRSTGVCMISYEEFSKDRNFLKLEAEAKELLGSLLGKLQNQVELITTDHGVLLPTEKIYVKLVKAYLESGKTKDLVAFLIKAEKEDSPASNDDSVLVHVINACISLGWLDQAHDLLDEMRLAGVTTSSSVYASLLKSYCKASRAGEAASLLRDARRAGFQLDSSCYNALIESRVLQNDTHGALNLFKEAKDAKIHRASHQQFEMLVKGCSEGGEAGLMTKLLREIEDGQTLDSGVHVWNNVIHFFCRKKLMQDAERALKKMRSLGHAPNAQTFHSMVTGYAAVGGKYVEVTELWGEMKALAATTSMNFDQELLDSVLYTFVRGGFFVRAIEVVDMMEKENMFIDKYKYRTLFLKYHKTLHKGKAPKFQTEAQLRKREAALSFKKWVGLQ</sequence>
<reference evidence="2" key="1">
    <citation type="journal article" date="2016" name="Nat. Biotechnol.">
        <title>Sequencing wild and cultivated cassava and related species reveals extensive interspecific hybridization and genetic diversity.</title>
        <authorList>
            <person name="Bredeson J.V."/>
            <person name="Lyons J.B."/>
            <person name="Prochnik S.E."/>
            <person name="Wu G.A."/>
            <person name="Ha C.M."/>
            <person name="Edsinger-Gonzales E."/>
            <person name="Grimwood J."/>
            <person name="Schmutz J."/>
            <person name="Rabbi I.Y."/>
            <person name="Egesi C."/>
            <person name="Nauluvula P."/>
            <person name="Lebot V."/>
            <person name="Ndunguru J."/>
            <person name="Mkamilo G."/>
            <person name="Bart R.S."/>
            <person name="Setter T.L."/>
            <person name="Gleadow R.M."/>
            <person name="Kulakow P."/>
            <person name="Ferguson M.E."/>
            <person name="Rounsley S."/>
            <person name="Rokhsar D.S."/>
        </authorList>
    </citation>
    <scope>NUCLEOTIDE SEQUENCE [LARGE SCALE GENOMIC DNA]</scope>
    <source>
        <strain evidence="2">cv. AM560-2</strain>
    </source>
</reference>
<name>A0ACB7I8Q7_MANES</name>
<proteinExistence type="predicted"/>
<dbReference type="Proteomes" id="UP000091857">
    <property type="component" value="Chromosome 2"/>
</dbReference>
<keyword evidence="2" id="KW-1185">Reference proteome</keyword>
<evidence type="ECO:0000313" key="2">
    <source>
        <dbReference type="Proteomes" id="UP000091857"/>
    </source>
</evidence>
<gene>
    <name evidence="1" type="ORF">MANES_02G227100v8</name>
</gene>
<evidence type="ECO:0000313" key="1">
    <source>
        <dbReference type="EMBL" id="KAG8661273.1"/>
    </source>
</evidence>
<accession>A0ACB7I8Q7</accession>
<dbReference type="EMBL" id="CM004388">
    <property type="protein sequence ID" value="KAG8661273.1"/>
    <property type="molecule type" value="Genomic_DNA"/>
</dbReference>